<keyword evidence="6 13" id="KW-0679">Respiratory chain</keyword>
<dbReference type="Gene3D" id="1.10.760.10">
    <property type="entry name" value="Cytochrome c-like domain"/>
    <property type="match status" value="1"/>
</dbReference>
<dbReference type="Pfam" id="PF00034">
    <property type="entry name" value="Cytochrom_C"/>
    <property type="match status" value="1"/>
</dbReference>
<dbReference type="GO" id="GO:0006123">
    <property type="term" value="P:mitochondrial electron transport, cytochrome c to oxygen"/>
    <property type="evidence" value="ECO:0000318"/>
    <property type="project" value="GO_Central"/>
</dbReference>
<evidence type="ECO:0000256" key="9">
    <source>
        <dbReference type="ARBA" id="ARBA00023004"/>
    </source>
</evidence>
<reference evidence="16 17" key="1">
    <citation type="journal article" date="2011" name="Science">
        <title>The Selaginella genome identifies genetic changes associated with the evolution of vascular plants.</title>
        <authorList>
            <person name="Banks J.A."/>
            <person name="Nishiyama T."/>
            <person name="Hasebe M."/>
            <person name="Bowman J.L."/>
            <person name="Gribskov M."/>
            <person name="dePamphilis C."/>
            <person name="Albert V.A."/>
            <person name="Aono N."/>
            <person name="Aoyama T."/>
            <person name="Ambrose B.A."/>
            <person name="Ashton N.W."/>
            <person name="Axtell M.J."/>
            <person name="Barker E."/>
            <person name="Barker M.S."/>
            <person name="Bennetzen J.L."/>
            <person name="Bonawitz N.D."/>
            <person name="Chapple C."/>
            <person name="Cheng C."/>
            <person name="Correa L.G."/>
            <person name="Dacre M."/>
            <person name="DeBarry J."/>
            <person name="Dreyer I."/>
            <person name="Elias M."/>
            <person name="Engstrom E.M."/>
            <person name="Estelle M."/>
            <person name="Feng L."/>
            <person name="Finet C."/>
            <person name="Floyd S.K."/>
            <person name="Frommer W.B."/>
            <person name="Fujita T."/>
            <person name="Gramzow L."/>
            <person name="Gutensohn M."/>
            <person name="Harholt J."/>
            <person name="Hattori M."/>
            <person name="Heyl A."/>
            <person name="Hirai T."/>
            <person name="Hiwatashi Y."/>
            <person name="Ishikawa M."/>
            <person name="Iwata M."/>
            <person name="Karol K.G."/>
            <person name="Koehler B."/>
            <person name="Kolukisaoglu U."/>
            <person name="Kubo M."/>
            <person name="Kurata T."/>
            <person name="Lalonde S."/>
            <person name="Li K."/>
            <person name="Li Y."/>
            <person name="Litt A."/>
            <person name="Lyons E."/>
            <person name="Manning G."/>
            <person name="Maruyama T."/>
            <person name="Michael T.P."/>
            <person name="Mikami K."/>
            <person name="Miyazaki S."/>
            <person name="Morinaga S."/>
            <person name="Murata T."/>
            <person name="Mueller-Roeber B."/>
            <person name="Nelson D.R."/>
            <person name="Obara M."/>
            <person name="Oguri Y."/>
            <person name="Olmstead R.G."/>
            <person name="Onodera N."/>
            <person name="Petersen B.L."/>
            <person name="Pils B."/>
            <person name="Prigge M."/>
            <person name="Rensing S.A."/>
            <person name="Riano-Pachon D.M."/>
            <person name="Roberts A.W."/>
            <person name="Sato Y."/>
            <person name="Scheller H.V."/>
            <person name="Schulz B."/>
            <person name="Schulz C."/>
            <person name="Shakirov E.V."/>
            <person name="Shibagaki N."/>
            <person name="Shinohara N."/>
            <person name="Shippen D.E."/>
            <person name="Soerensen I."/>
            <person name="Sotooka R."/>
            <person name="Sugimoto N."/>
            <person name="Sugita M."/>
            <person name="Sumikawa N."/>
            <person name="Tanurdzic M."/>
            <person name="Theissen G."/>
            <person name="Ulvskov P."/>
            <person name="Wakazuki S."/>
            <person name="Weng J.K."/>
            <person name="Willats W.W."/>
            <person name="Wipf D."/>
            <person name="Wolf P.G."/>
            <person name="Yang L."/>
            <person name="Zimmer A.D."/>
            <person name="Zhu Q."/>
            <person name="Mitros T."/>
            <person name="Hellsten U."/>
            <person name="Loque D."/>
            <person name="Otillar R."/>
            <person name="Salamov A."/>
            <person name="Schmutz J."/>
            <person name="Shapiro H."/>
            <person name="Lindquist E."/>
            <person name="Lucas S."/>
            <person name="Rokhsar D."/>
            <person name="Grigoriev I.V."/>
        </authorList>
    </citation>
    <scope>NUCLEOTIDE SEQUENCE [LARGE SCALE GENOMIC DNA]</scope>
</reference>
<dbReference type="GO" id="GO:0009055">
    <property type="term" value="F:electron transfer activity"/>
    <property type="evidence" value="ECO:0000318"/>
    <property type="project" value="GO_Central"/>
</dbReference>
<dbReference type="Gramene" id="EFJ13758">
    <property type="protein sequence ID" value="EFJ13758"/>
    <property type="gene ID" value="SELMODRAFT_271747"/>
</dbReference>
<dbReference type="Gramene" id="EFJ29197">
    <property type="protein sequence ID" value="EFJ29197"/>
    <property type="gene ID" value="SELMODRAFT_171122"/>
</dbReference>
<dbReference type="KEGG" id="smo:SELMODRAFT_271747"/>
<dbReference type="OMA" id="KARCAQC"/>
<dbReference type="STRING" id="88036.D8RFW8"/>
<dbReference type="SUPFAM" id="SSF46626">
    <property type="entry name" value="Cytochrome c"/>
    <property type="match status" value="1"/>
</dbReference>
<comment type="PTM">
    <text evidence="13">Binds 1 heme group per subunit.</text>
</comment>
<evidence type="ECO:0000313" key="16">
    <source>
        <dbReference type="EMBL" id="EFJ29197.1"/>
    </source>
</evidence>
<dbReference type="AlphaFoldDB" id="D8RFW8"/>
<evidence type="ECO:0000256" key="2">
    <source>
        <dbReference type="ARBA" id="ARBA00004569"/>
    </source>
</evidence>
<dbReference type="PRINTS" id="PR00604">
    <property type="entry name" value="CYTCHRMECIAB"/>
</dbReference>
<dbReference type="InterPro" id="IPR002327">
    <property type="entry name" value="Cyt_c_1A/1B"/>
</dbReference>
<keyword evidence="10 13" id="KW-0496">Mitochondrion</keyword>
<evidence type="ECO:0000256" key="5">
    <source>
        <dbReference type="ARBA" id="ARBA00022617"/>
    </source>
</evidence>
<dbReference type="eggNOG" id="KOG3453">
    <property type="taxonomic scope" value="Eukaryota"/>
</dbReference>
<evidence type="ECO:0000256" key="10">
    <source>
        <dbReference type="ARBA" id="ARBA00023128"/>
    </source>
</evidence>
<evidence type="ECO:0000256" key="12">
    <source>
        <dbReference type="RuleBase" id="RU004426"/>
    </source>
</evidence>
<gene>
    <name evidence="16" type="ORF">SELMODRAFT_171122</name>
    <name evidence="15" type="ORF">SELMODRAFT_271747</name>
</gene>
<evidence type="ECO:0000313" key="15">
    <source>
        <dbReference type="EMBL" id="EFJ13758.1"/>
    </source>
</evidence>
<evidence type="ECO:0000313" key="17">
    <source>
        <dbReference type="Proteomes" id="UP000001514"/>
    </source>
</evidence>
<dbReference type="HOGENOM" id="CLU_060944_3_0_1"/>
<keyword evidence="9 11" id="KW-0408">Iron</keyword>
<evidence type="ECO:0000256" key="7">
    <source>
        <dbReference type="ARBA" id="ARBA00022723"/>
    </source>
</evidence>
<feature type="domain" description="Cytochrome c" evidence="14">
    <location>
        <begin position="10"/>
        <end position="111"/>
    </location>
</feature>
<dbReference type="PROSITE" id="PS51007">
    <property type="entry name" value="CYTC"/>
    <property type="match status" value="1"/>
</dbReference>
<dbReference type="FunFam" id="1.10.760.10:FF:000001">
    <property type="entry name" value="Cytochrome c iso-1"/>
    <property type="match status" value="1"/>
</dbReference>
<dbReference type="EMBL" id="GL377578">
    <property type="protein sequence ID" value="EFJ29197.1"/>
    <property type="molecule type" value="Genomic_DNA"/>
</dbReference>
<dbReference type="GO" id="GO:0046872">
    <property type="term" value="F:metal ion binding"/>
    <property type="evidence" value="ECO:0007669"/>
    <property type="project" value="UniProtKB-KW"/>
</dbReference>
<comment type="function">
    <text evidence="1 13">Electron carrier protein. The oxidized form of the cytochrome c heme group can accept an electron from the heme group of the cytochrome c1 subunit of cytochrome reductase. Cytochrome c then transfers this electron to the cytochrome oxidase complex, the final protein carrier in the mitochondrial electron-transport chain.</text>
</comment>
<dbReference type="GO" id="GO:0005758">
    <property type="term" value="C:mitochondrial intermembrane space"/>
    <property type="evidence" value="ECO:0000318"/>
    <property type="project" value="GO_Central"/>
</dbReference>
<accession>D8RFW8</accession>
<dbReference type="GO" id="GO:0020037">
    <property type="term" value="F:heme binding"/>
    <property type="evidence" value="ECO:0007669"/>
    <property type="project" value="InterPro"/>
</dbReference>
<dbReference type="GO" id="GO:0006122">
    <property type="term" value="P:mitochondrial electron transport, ubiquinol to cytochrome c"/>
    <property type="evidence" value="ECO:0000318"/>
    <property type="project" value="GO_Central"/>
</dbReference>
<dbReference type="FunCoup" id="D8RFW8">
    <property type="interactions" value="2334"/>
</dbReference>
<keyword evidence="17" id="KW-1185">Reference proteome</keyword>
<evidence type="ECO:0000256" key="6">
    <source>
        <dbReference type="ARBA" id="ARBA00022660"/>
    </source>
</evidence>
<evidence type="ECO:0000256" key="13">
    <source>
        <dbReference type="RuleBase" id="RU004427"/>
    </source>
</evidence>
<dbReference type="OrthoDB" id="449280at2759"/>
<dbReference type="InterPro" id="IPR009056">
    <property type="entry name" value="Cyt_c-like_dom"/>
</dbReference>
<evidence type="ECO:0000256" key="1">
    <source>
        <dbReference type="ARBA" id="ARBA00002555"/>
    </source>
</evidence>
<dbReference type="KEGG" id="smo:SELMODRAFT_171122"/>
<keyword evidence="8 13" id="KW-0249">Electron transport</keyword>
<proteinExistence type="inferred from homology"/>
<keyword evidence="7 11" id="KW-0479">Metal-binding</keyword>
<keyword evidence="4 13" id="KW-0813">Transport</keyword>
<dbReference type="InterPro" id="IPR036909">
    <property type="entry name" value="Cyt_c-like_dom_sf"/>
</dbReference>
<dbReference type="InParanoid" id="D8RFW8"/>
<evidence type="ECO:0000259" key="14">
    <source>
        <dbReference type="PROSITE" id="PS51007"/>
    </source>
</evidence>
<protein>
    <recommendedName>
        <fullName evidence="14">Cytochrome c domain-containing protein</fullName>
    </recommendedName>
</protein>
<evidence type="ECO:0000256" key="4">
    <source>
        <dbReference type="ARBA" id="ARBA00022448"/>
    </source>
</evidence>
<dbReference type="PANTHER" id="PTHR11961">
    <property type="entry name" value="CYTOCHROME C"/>
    <property type="match status" value="1"/>
</dbReference>
<evidence type="ECO:0000256" key="8">
    <source>
        <dbReference type="ARBA" id="ARBA00022982"/>
    </source>
</evidence>
<dbReference type="EMBL" id="GL377631">
    <property type="protein sequence ID" value="EFJ13758.1"/>
    <property type="molecule type" value="Genomic_DNA"/>
</dbReference>
<comment type="subcellular location">
    <subcellularLocation>
        <location evidence="2">Mitochondrion intermembrane space</location>
    </subcellularLocation>
</comment>
<name>D8RFW8_SELML</name>
<keyword evidence="5 11" id="KW-0349">Heme</keyword>
<organism evidence="17">
    <name type="scientific">Selaginella moellendorffii</name>
    <name type="common">Spikemoss</name>
    <dbReference type="NCBI Taxonomy" id="88036"/>
    <lineage>
        <taxon>Eukaryota</taxon>
        <taxon>Viridiplantae</taxon>
        <taxon>Streptophyta</taxon>
        <taxon>Embryophyta</taxon>
        <taxon>Tracheophyta</taxon>
        <taxon>Lycopodiopsida</taxon>
        <taxon>Selaginellales</taxon>
        <taxon>Selaginellaceae</taxon>
        <taxon>Selaginella</taxon>
    </lineage>
</organism>
<dbReference type="Proteomes" id="UP000001514">
    <property type="component" value="Unassembled WGS sequence"/>
</dbReference>
<evidence type="ECO:0000256" key="11">
    <source>
        <dbReference type="PROSITE-ProRule" id="PRU00433"/>
    </source>
</evidence>
<evidence type="ECO:0000256" key="3">
    <source>
        <dbReference type="ARBA" id="ARBA00006488"/>
    </source>
</evidence>
<dbReference type="GO" id="GO:0010336">
    <property type="term" value="P:gibberellic acid homeostasis"/>
    <property type="evidence" value="ECO:0007669"/>
    <property type="project" value="UniProtKB-ARBA"/>
</dbReference>
<comment type="similarity">
    <text evidence="3 12">Belongs to the cytochrome c family.</text>
</comment>
<sequence>MATFGDAPAGNPKNGEKIFKMKCAQCHVVEEGAGHRQGPNLHGLIGRTSGTCPGFSFSAANKNKAVEWSEETLYEYLLNPKKYIPGTKMIFPGLKKPQERADLIAFLKQNS</sequence>